<protein>
    <submittedName>
        <fullName evidence="1">Uncharacterized protein</fullName>
    </submittedName>
</protein>
<proteinExistence type="predicted"/>
<evidence type="ECO:0000313" key="1">
    <source>
        <dbReference type="EMBL" id="QJA88605.1"/>
    </source>
</evidence>
<sequence>MSNGFVESTSEAAVGGYQGIKKVRGLQVKLEKIPPKFTDTEYGEPKEQVEITLEDACILEMFANADEFELKDSKFTCWVPYAAEGKVPHANSIYMKCFVASAEEQGKRPSEFNGEYVTLERQSRLLFKTKTKNKDTDESETTEVRSVNRAGIPSSGAWCFVSDETADSEGVKDYVKALLIGKTEKVALRELLTDTRAKQFPEFKAMLQAGTLATELGLEMVDDKFVAKED</sequence>
<gene>
    <name evidence="1" type="ORF">MM415B02730_0010</name>
</gene>
<reference evidence="1" key="1">
    <citation type="submission" date="2020-03" db="EMBL/GenBank/DDBJ databases">
        <title>The deep terrestrial virosphere.</title>
        <authorList>
            <person name="Holmfeldt K."/>
            <person name="Nilsson E."/>
            <person name="Simone D."/>
            <person name="Lopez-Fernandez M."/>
            <person name="Wu X."/>
            <person name="de Brujin I."/>
            <person name="Lundin D."/>
            <person name="Andersson A."/>
            <person name="Bertilsson S."/>
            <person name="Dopson M."/>
        </authorList>
    </citation>
    <scope>NUCLEOTIDE SEQUENCE</scope>
    <source>
        <strain evidence="1">MM415B02730</strain>
    </source>
</reference>
<dbReference type="AlphaFoldDB" id="A0A6M3L5S9"/>
<accession>A0A6M3L5S9</accession>
<organism evidence="1">
    <name type="scientific">viral metagenome</name>
    <dbReference type="NCBI Taxonomy" id="1070528"/>
    <lineage>
        <taxon>unclassified sequences</taxon>
        <taxon>metagenomes</taxon>
        <taxon>organismal metagenomes</taxon>
    </lineage>
</organism>
<dbReference type="EMBL" id="MT142791">
    <property type="protein sequence ID" value="QJA88605.1"/>
    <property type="molecule type" value="Genomic_DNA"/>
</dbReference>
<name>A0A6M3L5S9_9ZZZZ</name>